<organism evidence="1 2">
    <name type="scientific">Chryseobacterium turcicum</name>
    <dbReference type="NCBI Taxonomy" id="2898076"/>
    <lineage>
        <taxon>Bacteria</taxon>
        <taxon>Pseudomonadati</taxon>
        <taxon>Bacteroidota</taxon>
        <taxon>Flavobacteriia</taxon>
        <taxon>Flavobacteriales</taxon>
        <taxon>Weeksellaceae</taxon>
        <taxon>Chryseobacterium group</taxon>
        <taxon>Chryseobacterium</taxon>
    </lineage>
</organism>
<evidence type="ECO:0000313" key="2">
    <source>
        <dbReference type="Proteomes" id="UP001108025"/>
    </source>
</evidence>
<protein>
    <submittedName>
        <fullName evidence="1">Uncharacterized protein</fullName>
    </submittedName>
</protein>
<accession>A0A9Q3V655</accession>
<dbReference type="EMBL" id="JAJNAY010000002">
    <property type="protein sequence ID" value="MCD1118921.1"/>
    <property type="molecule type" value="Genomic_DNA"/>
</dbReference>
<reference evidence="1" key="1">
    <citation type="submission" date="2021-11" db="EMBL/GenBank/DDBJ databases">
        <title>Description of novel Chryseobacterium species.</title>
        <authorList>
            <person name="Saticioglu I.B."/>
            <person name="Ay H."/>
            <person name="Altun S."/>
            <person name="Duman M."/>
        </authorList>
    </citation>
    <scope>NUCLEOTIDE SEQUENCE</scope>
    <source>
        <strain evidence="1">C-17</strain>
    </source>
</reference>
<dbReference type="AlphaFoldDB" id="A0A9Q3V655"/>
<gene>
    <name evidence="1" type="ORF">LO744_18925</name>
</gene>
<keyword evidence="2" id="KW-1185">Reference proteome</keyword>
<dbReference type="Proteomes" id="UP001108025">
    <property type="component" value="Unassembled WGS sequence"/>
</dbReference>
<name>A0A9Q3V655_9FLAO</name>
<sequence length="263" mass="30965">MLPKEINLNPKTSKIIDSIFILKMGKKTLEVLQIFELKNGIITHGNIKYFVNDTLNSTTNDTFDSNGNNIESHTIHHFKNSNMTFRKELDNYGNMVSVAIEEDGRISHLKYKNIYRNNQLAESSLISEYSGKTINKTVLEYDSNGNLVKEKSKESESEYQYNQDKKVTLYKHIKNGVVGERIIYHYNNKLLTKMEWYENIISPNPMITEYAYNDKYQLVLEIQKEFASKTEYKNYNSYNNWQRKEQYSGGEMDRLTTRTFFDK</sequence>
<proteinExistence type="predicted"/>
<evidence type="ECO:0000313" key="1">
    <source>
        <dbReference type="EMBL" id="MCD1118921.1"/>
    </source>
</evidence>
<comment type="caution">
    <text evidence="1">The sequence shown here is derived from an EMBL/GenBank/DDBJ whole genome shotgun (WGS) entry which is preliminary data.</text>
</comment>
<dbReference type="RefSeq" id="WP_230672199.1">
    <property type="nucleotide sequence ID" value="NZ_JAJNAY010000002.1"/>
</dbReference>